<dbReference type="Proteomes" id="UP001212152">
    <property type="component" value="Unassembled WGS sequence"/>
</dbReference>
<gene>
    <name evidence="4" type="ORF">HDU87_005161</name>
</gene>
<dbReference type="Pfam" id="PF00155">
    <property type="entry name" value="Aminotran_1_2"/>
    <property type="match status" value="1"/>
</dbReference>
<dbReference type="PANTHER" id="PTHR43795">
    <property type="entry name" value="BIFUNCTIONAL ASPARTATE AMINOTRANSFERASE AND GLUTAMATE/ASPARTATE-PREPHENATE AMINOTRANSFERASE-RELATED"/>
    <property type="match status" value="1"/>
</dbReference>
<protein>
    <recommendedName>
        <fullName evidence="3">Aminotransferase class I/classII large domain-containing protein</fullName>
    </recommendedName>
</protein>
<accession>A0AAD5XVG3</accession>
<comment type="caution">
    <text evidence="4">The sequence shown here is derived from an EMBL/GenBank/DDBJ whole genome shotgun (WGS) entry which is preliminary data.</text>
</comment>
<dbReference type="InterPro" id="IPR015424">
    <property type="entry name" value="PyrdxlP-dep_Trfase"/>
</dbReference>
<keyword evidence="1" id="KW-0663">Pyridoxal phosphate</keyword>
<evidence type="ECO:0000256" key="2">
    <source>
        <dbReference type="SAM" id="MobiDB-lite"/>
    </source>
</evidence>
<dbReference type="InterPro" id="IPR004839">
    <property type="entry name" value="Aminotransferase_I/II_large"/>
</dbReference>
<dbReference type="AlphaFoldDB" id="A0AAD5XVG3"/>
<proteinExistence type="predicted"/>
<dbReference type="GO" id="GO:0008483">
    <property type="term" value="F:transaminase activity"/>
    <property type="evidence" value="ECO:0007669"/>
    <property type="project" value="TreeGrafter"/>
</dbReference>
<feature type="region of interest" description="Disordered" evidence="2">
    <location>
        <begin position="1"/>
        <end position="23"/>
    </location>
</feature>
<organism evidence="4 5">
    <name type="scientific">Geranomyces variabilis</name>
    <dbReference type="NCBI Taxonomy" id="109894"/>
    <lineage>
        <taxon>Eukaryota</taxon>
        <taxon>Fungi</taxon>
        <taxon>Fungi incertae sedis</taxon>
        <taxon>Chytridiomycota</taxon>
        <taxon>Chytridiomycota incertae sedis</taxon>
        <taxon>Chytridiomycetes</taxon>
        <taxon>Spizellomycetales</taxon>
        <taxon>Powellomycetaceae</taxon>
        <taxon>Geranomyces</taxon>
    </lineage>
</organism>
<dbReference type="InterPro" id="IPR015422">
    <property type="entry name" value="PyrdxlP-dep_Trfase_small"/>
</dbReference>
<dbReference type="Gene3D" id="3.90.1150.10">
    <property type="entry name" value="Aspartate Aminotransferase, domain 1"/>
    <property type="match status" value="1"/>
</dbReference>
<evidence type="ECO:0000256" key="1">
    <source>
        <dbReference type="ARBA" id="ARBA00022898"/>
    </source>
</evidence>
<feature type="domain" description="Aminotransferase class I/classII large" evidence="3">
    <location>
        <begin position="67"/>
        <end position="435"/>
    </location>
</feature>
<dbReference type="PRINTS" id="PR00753">
    <property type="entry name" value="ACCSYNTHASE"/>
</dbReference>
<evidence type="ECO:0000259" key="3">
    <source>
        <dbReference type="Pfam" id="PF00155"/>
    </source>
</evidence>
<name>A0AAD5XVG3_9FUNG</name>
<dbReference type="Gene3D" id="3.40.640.10">
    <property type="entry name" value="Type I PLP-dependent aspartate aminotransferase-like (Major domain)"/>
    <property type="match status" value="1"/>
</dbReference>
<dbReference type="InterPro" id="IPR050478">
    <property type="entry name" value="Ethylene_sulfur-biosynth"/>
</dbReference>
<dbReference type="CDD" id="cd00609">
    <property type="entry name" value="AAT_like"/>
    <property type="match status" value="1"/>
</dbReference>
<dbReference type="InterPro" id="IPR015421">
    <property type="entry name" value="PyrdxlP-dep_Trfase_major"/>
</dbReference>
<dbReference type="SUPFAM" id="SSF53383">
    <property type="entry name" value="PLP-dependent transferases"/>
    <property type="match status" value="1"/>
</dbReference>
<sequence>MPGMDEDVPSGAPPHQQGILSSDAASSSSSLSTLARNATAKPSLLLTGLSKALANPYHHTTSPLGIINLGTAENHLCFPELLEKFNSPEIRITTPDMLTYGNTYGSAPLLASIADLFNEFLRPCQAVVPADLTVHAGCGATISNVAQALTDPGDGILIPCPFYGGFDFDLTLYAQAKLVHVETSSHDNFLITPKACETAYANAVAAGTRVRVLLLTNPSNPTGLAMGPSEILSLLEWAKGRNLHVVSDEIYALSTWSNKNPFVSVLALPTLPDPQRTHVVWSFSKDFGSNGIRVGVFFSRDRQLLKAMHMFSILTNTSSLADRACANLLSDRKWVAWYVEENKKRMRESFEKTATALKRMRVPYIEPDSGFFVFVNLSRWIAPVGDASTTSHGPPSESAGWRGLWNRLIDAGIYILPGEAFSCRQPGFFRIVHTLNWDVVRLGLERLERVLDEVEVETASSHLKDMSVELFDMQKFHS</sequence>
<evidence type="ECO:0000313" key="5">
    <source>
        <dbReference type="Proteomes" id="UP001212152"/>
    </source>
</evidence>
<dbReference type="GO" id="GO:0030170">
    <property type="term" value="F:pyridoxal phosphate binding"/>
    <property type="evidence" value="ECO:0007669"/>
    <property type="project" value="InterPro"/>
</dbReference>
<dbReference type="EMBL" id="JADGJQ010000004">
    <property type="protein sequence ID" value="KAJ3184313.1"/>
    <property type="molecule type" value="Genomic_DNA"/>
</dbReference>
<reference evidence="4" key="1">
    <citation type="submission" date="2020-05" db="EMBL/GenBank/DDBJ databases">
        <title>Phylogenomic resolution of chytrid fungi.</title>
        <authorList>
            <person name="Stajich J.E."/>
            <person name="Amses K."/>
            <person name="Simmons R."/>
            <person name="Seto K."/>
            <person name="Myers J."/>
            <person name="Bonds A."/>
            <person name="Quandt C.A."/>
            <person name="Barry K."/>
            <person name="Liu P."/>
            <person name="Grigoriev I."/>
            <person name="Longcore J.E."/>
            <person name="James T.Y."/>
        </authorList>
    </citation>
    <scope>NUCLEOTIDE SEQUENCE</scope>
    <source>
        <strain evidence="4">JEL0379</strain>
    </source>
</reference>
<dbReference type="GO" id="GO:0006520">
    <property type="term" value="P:amino acid metabolic process"/>
    <property type="evidence" value="ECO:0007669"/>
    <property type="project" value="TreeGrafter"/>
</dbReference>
<keyword evidence="5" id="KW-1185">Reference proteome</keyword>
<dbReference type="PANTHER" id="PTHR43795:SF39">
    <property type="entry name" value="AMINOTRANSFERASE CLASS I_CLASSII DOMAIN-CONTAINING PROTEIN"/>
    <property type="match status" value="1"/>
</dbReference>
<evidence type="ECO:0000313" key="4">
    <source>
        <dbReference type="EMBL" id="KAJ3184313.1"/>
    </source>
</evidence>